<organism evidence="2 3">
    <name type="scientific">Pseudomaricurvus hydrocarbonicus</name>
    <dbReference type="NCBI Taxonomy" id="1470433"/>
    <lineage>
        <taxon>Bacteria</taxon>
        <taxon>Pseudomonadati</taxon>
        <taxon>Pseudomonadota</taxon>
        <taxon>Gammaproteobacteria</taxon>
        <taxon>Cellvibrionales</taxon>
        <taxon>Cellvibrionaceae</taxon>
        <taxon>Pseudomaricurvus</taxon>
    </lineage>
</organism>
<protein>
    <recommendedName>
        <fullName evidence="4">Cxxc_20_cxxc protein</fullName>
    </recommendedName>
</protein>
<name>A0A9E5JXZ0_9GAMM</name>
<keyword evidence="1" id="KW-0472">Membrane</keyword>
<evidence type="ECO:0000313" key="3">
    <source>
        <dbReference type="Proteomes" id="UP000787472"/>
    </source>
</evidence>
<dbReference type="Proteomes" id="UP000787472">
    <property type="component" value="Unassembled WGS sequence"/>
</dbReference>
<keyword evidence="1" id="KW-0812">Transmembrane</keyword>
<dbReference type="RefSeq" id="WP_167180842.1">
    <property type="nucleotide sequence ID" value="NZ_JAAONZ010000001.1"/>
</dbReference>
<dbReference type="EMBL" id="JAAONZ010000001">
    <property type="protein sequence ID" value="NHO64127.1"/>
    <property type="molecule type" value="Genomic_DNA"/>
</dbReference>
<sequence length="103" mass="11310">MALLIKPLRCPHCQQPIDKPLLKRHGQLKTFLHRKPFPCPHCGQSAVLPELSETLISVGILIAAILAPLFHLWDVSFIDSRLAFATGAMLVIAGVATQKLHKA</sequence>
<accession>A0A9E5JXZ0</accession>
<feature type="transmembrane region" description="Helical" evidence="1">
    <location>
        <begin position="55"/>
        <end position="75"/>
    </location>
</feature>
<evidence type="ECO:0000256" key="1">
    <source>
        <dbReference type="SAM" id="Phobius"/>
    </source>
</evidence>
<proteinExistence type="predicted"/>
<dbReference type="InterPro" id="IPR013083">
    <property type="entry name" value="Znf_RING/FYVE/PHD"/>
</dbReference>
<keyword evidence="1" id="KW-1133">Transmembrane helix</keyword>
<comment type="caution">
    <text evidence="2">The sequence shown here is derived from an EMBL/GenBank/DDBJ whole genome shotgun (WGS) entry which is preliminary data.</text>
</comment>
<dbReference type="AlphaFoldDB" id="A0A9E5JXZ0"/>
<keyword evidence="3" id="KW-1185">Reference proteome</keyword>
<feature type="transmembrane region" description="Helical" evidence="1">
    <location>
        <begin position="82"/>
        <end position="100"/>
    </location>
</feature>
<reference evidence="2" key="1">
    <citation type="submission" date="2020-03" db="EMBL/GenBank/DDBJ databases">
        <authorList>
            <person name="Guo F."/>
        </authorList>
    </citation>
    <scope>NUCLEOTIDE SEQUENCE</scope>
    <source>
        <strain evidence="2">JCM 30134</strain>
    </source>
</reference>
<evidence type="ECO:0000313" key="2">
    <source>
        <dbReference type="EMBL" id="NHO64127.1"/>
    </source>
</evidence>
<dbReference type="Gene3D" id="3.30.40.10">
    <property type="entry name" value="Zinc/RING finger domain, C3HC4 (zinc finger)"/>
    <property type="match status" value="1"/>
</dbReference>
<gene>
    <name evidence="2" type="ORF">G8770_01025</name>
</gene>
<evidence type="ECO:0008006" key="4">
    <source>
        <dbReference type="Google" id="ProtNLM"/>
    </source>
</evidence>